<dbReference type="Proteomes" id="UP001626537">
    <property type="component" value="Chromosome"/>
</dbReference>
<reference evidence="1 2" key="1">
    <citation type="submission" date="2023-10" db="EMBL/GenBank/DDBJ databases">
        <title>Two novel species belonging to the OM43/NOR5 clade.</title>
        <authorList>
            <person name="Park M."/>
        </authorList>
    </citation>
    <scope>NUCLEOTIDE SEQUENCE [LARGE SCALE GENOMIC DNA]</scope>
    <source>
        <strain evidence="1 2">IMCC43200</strain>
    </source>
</reference>
<gene>
    <name evidence="1" type="ORF">R0135_09465</name>
</gene>
<sequence length="356" mass="39277">MSARPLSIFLGRNAARRIADQGWAGQDISLLLGASGGPKWLILGHLDRLLFGGFLMRGRTQALQAVGSSIGSWRHACLAQKDAVAALDRFEDIYVNWDYSERPDIHEISAASIAMLEHIFGDSGASSLINHPLLHSYVVTARGRGLNSSGHRAGLALGMGSAAIANSLHRNLLASQFQRVMFTSAAAPPLPFEDFNSAQITLQPDTVARALHASGSIPFLLAGERDIPQAPPGHYWDGGIIDYHFDLKALALQPLILYPHFRGDLTTGWFDKFLPWRRQRSPVADNLILICPSEDFIASLPDGKIPDRSDFTRMQPKERLRYWQACIERSKELADDFQRQLDNPNPLADIHLLGSS</sequence>
<name>A0ABZ0I053_9GAMM</name>
<protein>
    <submittedName>
        <fullName evidence="1">Patatin-like phospholipase family protein</fullName>
    </submittedName>
</protein>
<dbReference type="EMBL" id="CP136864">
    <property type="protein sequence ID" value="WOJ92014.1"/>
    <property type="molecule type" value="Genomic_DNA"/>
</dbReference>
<dbReference type="InterPro" id="IPR016035">
    <property type="entry name" value="Acyl_Trfase/lysoPLipase"/>
</dbReference>
<dbReference type="RefSeq" id="WP_407346580.1">
    <property type="nucleotide sequence ID" value="NZ_CP136864.1"/>
</dbReference>
<evidence type="ECO:0000313" key="1">
    <source>
        <dbReference type="EMBL" id="WOJ92014.1"/>
    </source>
</evidence>
<accession>A0ABZ0I053</accession>
<organism evidence="1 2">
    <name type="scientific">Congregibacter variabilis</name>
    <dbReference type="NCBI Taxonomy" id="3081200"/>
    <lineage>
        <taxon>Bacteria</taxon>
        <taxon>Pseudomonadati</taxon>
        <taxon>Pseudomonadota</taxon>
        <taxon>Gammaproteobacteria</taxon>
        <taxon>Cellvibrionales</taxon>
        <taxon>Halieaceae</taxon>
        <taxon>Congregibacter</taxon>
    </lineage>
</organism>
<dbReference type="SUPFAM" id="SSF52151">
    <property type="entry name" value="FabD/lysophospholipase-like"/>
    <property type="match status" value="1"/>
</dbReference>
<evidence type="ECO:0000313" key="2">
    <source>
        <dbReference type="Proteomes" id="UP001626537"/>
    </source>
</evidence>
<proteinExistence type="predicted"/>
<keyword evidence="2" id="KW-1185">Reference proteome</keyword>